<dbReference type="InterPro" id="IPR037832">
    <property type="entry name" value="PH_Vav"/>
</dbReference>
<dbReference type="PROSITE" id="PS50003">
    <property type="entry name" value="PH_DOMAIN"/>
    <property type="match status" value="1"/>
</dbReference>
<dbReference type="Pfam" id="PF00017">
    <property type="entry name" value="SH2"/>
    <property type="match status" value="1"/>
</dbReference>
<dbReference type="PROSITE" id="PS00479">
    <property type="entry name" value="ZF_DAG_PE_1"/>
    <property type="match status" value="1"/>
</dbReference>
<dbReference type="PANTHER" id="PTHR45818">
    <property type="entry name" value="PROTEIN VAV"/>
    <property type="match status" value="1"/>
</dbReference>
<dbReference type="InterPro" id="IPR011993">
    <property type="entry name" value="PH-like_dom_sf"/>
</dbReference>
<comment type="caution">
    <text evidence="16">The sequence shown here is derived from an EMBL/GenBank/DDBJ whole genome shotgun (WGS) entry which is preliminary data.</text>
</comment>
<dbReference type="CDD" id="cd01223">
    <property type="entry name" value="PH_Vav"/>
    <property type="match status" value="1"/>
</dbReference>
<dbReference type="PROSITE" id="PS50010">
    <property type="entry name" value="DH_2"/>
    <property type="match status" value="1"/>
</dbReference>
<evidence type="ECO:0000313" key="17">
    <source>
        <dbReference type="Proteomes" id="UP001233999"/>
    </source>
</evidence>
<dbReference type="SUPFAM" id="SSF55550">
    <property type="entry name" value="SH2 domain"/>
    <property type="match status" value="1"/>
</dbReference>
<dbReference type="Gene3D" id="1.20.900.10">
    <property type="entry name" value="Dbl homology (DH) domain"/>
    <property type="match status" value="1"/>
</dbReference>
<keyword evidence="6" id="KW-0862">Zinc</keyword>
<evidence type="ECO:0000313" key="16">
    <source>
        <dbReference type="EMBL" id="KAJ9601502.1"/>
    </source>
</evidence>
<dbReference type="Pfam" id="PF00018">
    <property type="entry name" value="SH3_1"/>
    <property type="match status" value="1"/>
</dbReference>
<organism evidence="16 17">
    <name type="scientific">Diploptera punctata</name>
    <name type="common">Pacific beetle cockroach</name>
    <dbReference type="NCBI Taxonomy" id="6984"/>
    <lineage>
        <taxon>Eukaryota</taxon>
        <taxon>Metazoa</taxon>
        <taxon>Ecdysozoa</taxon>
        <taxon>Arthropoda</taxon>
        <taxon>Hexapoda</taxon>
        <taxon>Insecta</taxon>
        <taxon>Pterygota</taxon>
        <taxon>Neoptera</taxon>
        <taxon>Polyneoptera</taxon>
        <taxon>Dictyoptera</taxon>
        <taxon>Blattodea</taxon>
        <taxon>Blaberoidea</taxon>
        <taxon>Blaberidae</taxon>
        <taxon>Diplopterinae</taxon>
        <taxon>Diploptera</taxon>
    </lineage>
</organism>
<evidence type="ECO:0000259" key="14">
    <source>
        <dbReference type="PROSITE" id="PS50010"/>
    </source>
</evidence>
<feature type="non-terminal residue" evidence="16">
    <location>
        <position position="1"/>
    </location>
</feature>
<dbReference type="PANTHER" id="PTHR45818:SF3">
    <property type="entry name" value="PROTEIN VAV"/>
    <property type="match status" value="1"/>
</dbReference>
<dbReference type="SMART" id="SM00252">
    <property type="entry name" value="SH2"/>
    <property type="match status" value="1"/>
</dbReference>
<dbReference type="InterPro" id="IPR001452">
    <property type="entry name" value="SH3_domain"/>
</dbReference>
<feature type="domain" description="DH" evidence="14">
    <location>
        <begin position="1"/>
        <end position="154"/>
    </location>
</feature>
<feature type="domain" description="SH2" evidence="11">
    <location>
        <begin position="390"/>
        <end position="489"/>
    </location>
</feature>
<dbReference type="SMART" id="SM00325">
    <property type="entry name" value="RhoGEF"/>
    <property type="match status" value="1"/>
</dbReference>
<keyword evidence="4" id="KW-0479">Metal-binding</keyword>
<dbReference type="Proteomes" id="UP001233999">
    <property type="component" value="Unassembled WGS sequence"/>
</dbReference>
<keyword evidence="2" id="KW-0597">Phosphoprotein</keyword>
<evidence type="ECO:0000259" key="15">
    <source>
        <dbReference type="PROSITE" id="PS50081"/>
    </source>
</evidence>
<dbReference type="InterPro" id="IPR002219">
    <property type="entry name" value="PKC_DAG/PE"/>
</dbReference>
<dbReference type="AlphaFoldDB" id="A0AAD8ANH7"/>
<dbReference type="GO" id="GO:0016477">
    <property type="term" value="P:cell migration"/>
    <property type="evidence" value="ECO:0007669"/>
    <property type="project" value="TreeGrafter"/>
</dbReference>
<feature type="domain" description="Phorbol-ester/DAG-type" evidence="15">
    <location>
        <begin position="303"/>
        <end position="352"/>
    </location>
</feature>
<dbReference type="InterPro" id="IPR000219">
    <property type="entry name" value="DH_dom"/>
</dbReference>
<dbReference type="InterPro" id="IPR001849">
    <property type="entry name" value="PH_domain"/>
</dbReference>
<dbReference type="GO" id="GO:0046872">
    <property type="term" value="F:metal ion binding"/>
    <property type="evidence" value="ECO:0007669"/>
    <property type="project" value="UniProtKB-KW"/>
</dbReference>
<keyword evidence="1 9" id="KW-0728">SH3 domain</keyword>
<keyword evidence="3" id="KW-0344">Guanine-nucleotide releasing factor</keyword>
<keyword evidence="7 8" id="KW-0727">SH2 domain</keyword>
<evidence type="ECO:0000259" key="12">
    <source>
        <dbReference type="PROSITE" id="PS50002"/>
    </source>
</evidence>
<feature type="domain" description="SH3" evidence="12">
    <location>
        <begin position="489"/>
        <end position="546"/>
    </location>
</feature>
<dbReference type="CDD" id="cd00160">
    <property type="entry name" value="RhoGEF"/>
    <property type="match status" value="1"/>
</dbReference>
<dbReference type="SMART" id="SM00233">
    <property type="entry name" value="PH"/>
    <property type="match status" value="1"/>
</dbReference>
<dbReference type="PROSITE" id="PS50081">
    <property type="entry name" value="ZF_DAG_PE_2"/>
    <property type="match status" value="1"/>
</dbReference>
<dbReference type="SMART" id="SM00326">
    <property type="entry name" value="SH3"/>
    <property type="match status" value="1"/>
</dbReference>
<evidence type="ECO:0000256" key="6">
    <source>
        <dbReference type="ARBA" id="ARBA00022833"/>
    </source>
</evidence>
<feature type="compositionally biased region" description="Pro residues" evidence="10">
    <location>
        <begin position="355"/>
        <end position="365"/>
    </location>
</feature>
<dbReference type="InterPro" id="IPR035899">
    <property type="entry name" value="DBL_dom_sf"/>
</dbReference>
<evidence type="ECO:0000256" key="1">
    <source>
        <dbReference type="ARBA" id="ARBA00022443"/>
    </source>
</evidence>
<keyword evidence="17" id="KW-1185">Reference proteome</keyword>
<gene>
    <name evidence="16" type="ORF">L9F63_000341</name>
</gene>
<reference evidence="16" key="2">
    <citation type="submission" date="2023-05" db="EMBL/GenBank/DDBJ databases">
        <authorList>
            <person name="Fouks B."/>
        </authorList>
    </citation>
    <scope>NUCLEOTIDE SEQUENCE</scope>
    <source>
        <strain evidence="16">Stay&amp;Tobe</strain>
        <tissue evidence="16">Testes</tissue>
    </source>
</reference>
<dbReference type="EMBL" id="JASPKZ010000013">
    <property type="protein sequence ID" value="KAJ9601502.1"/>
    <property type="molecule type" value="Genomic_DNA"/>
</dbReference>
<evidence type="ECO:0000256" key="2">
    <source>
        <dbReference type="ARBA" id="ARBA00022553"/>
    </source>
</evidence>
<dbReference type="InterPro" id="IPR055251">
    <property type="entry name" value="SOS1_NGEF_PH"/>
</dbReference>
<dbReference type="CDD" id="cd20810">
    <property type="entry name" value="C1_VAV"/>
    <property type="match status" value="1"/>
</dbReference>
<dbReference type="Pfam" id="PF00130">
    <property type="entry name" value="C1_1"/>
    <property type="match status" value="1"/>
</dbReference>
<evidence type="ECO:0000256" key="4">
    <source>
        <dbReference type="ARBA" id="ARBA00022723"/>
    </source>
</evidence>
<dbReference type="Gene3D" id="3.30.60.20">
    <property type="match status" value="1"/>
</dbReference>
<dbReference type="GO" id="GO:0005085">
    <property type="term" value="F:guanyl-nucleotide exchange factor activity"/>
    <property type="evidence" value="ECO:0007669"/>
    <property type="project" value="UniProtKB-KW"/>
</dbReference>
<dbReference type="GO" id="GO:0009653">
    <property type="term" value="P:anatomical structure morphogenesis"/>
    <property type="evidence" value="ECO:0007669"/>
    <property type="project" value="UniProtKB-ARBA"/>
</dbReference>
<evidence type="ECO:0000256" key="10">
    <source>
        <dbReference type="SAM" id="MobiDB-lite"/>
    </source>
</evidence>
<evidence type="ECO:0000256" key="7">
    <source>
        <dbReference type="ARBA" id="ARBA00022999"/>
    </source>
</evidence>
<evidence type="ECO:0000256" key="8">
    <source>
        <dbReference type="PROSITE-ProRule" id="PRU00191"/>
    </source>
</evidence>
<keyword evidence="5" id="KW-0677">Repeat</keyword>
<evidence type="ECO:0000256" key="9">
    <source>
        <dbReference type="PROSITE-ProRule" id="PRU00192"/>
    </source>
</evidence>
<sequence>MKPLNNLLREEDMKVIFGGIKELSEIHAGFHSQLRKAVAPGNTTRLSEVFLNWREKFLIYGEYCANLPNAQALIQDVCNRNELINQEVIRCQQDANKGKFKLRDILSVPMQRILKYHLLLDKLISDTQPNHEDYRGLERAKEAMVDVAQYINEVKRDSDTLQIMRSIQDSITDWDMPENTELKDYGRLLKDGELRIKAHDDHRIKVRYVFIFDQVMLMCKTIRADQYSYRESLRLSDYKVEDVSNRRVVSRDTRCSFQWYLVRKSERTAYTMYARTEEQKRKWIKALQDALDNIEPSGCRNTDHKFSMHTFDKPTTCNHCSKFLKGMIFQGYRCEKCSIASHKQCIQYSGRCGQPQPPIPPPRPPVYHHQRPAPSPPDPWPDPVLGEYLWFVGEMERDRATNLLERHANGTYLLRIRPQGPTHPNETVYALSLKVKHMKVYEKDMEGVPHYYLSESRFFKSIMELITCYEHASLSENFVGLDVKLKWPFRQIIAVAEFDFTPAEQNQLPLRKGCHVTVLSKEGDFKGWWKGKIQDRVGFFPKEYVL</sequence>
<dbReference type="InterPro" id="IPR036028">
    <property type="entry name" value="SH3-like_dom_sf"/>
</dbReference>
<dbReference type="Pfam" id="PF00621">
    <property type="entry name" value="RhoGEF"/>
    <property type="match status" value="1"/>
</dbReference>
<reference evidence="16" key="1">
    <citation type="journal article" date="2023" name="IScience">
        <title>Live-bearing cockroach genome reveals convergent evolutionary mechanisms linked to viviparity in insects and beyond.</title>
        <authorList>
            <person name="Fouks B."/>
            <person name="Harrison M.C."/>
            <person name="Mikhailova A.A."/>
            <person name="Marchal E."/>
            <person name="English S."/>
            <person name="Carruthers M."/>
            <person name="Jennings E.C."/>
            <person name="Chiamaka E.L."/>
            <person name="Frigard R.A."/>
            <person name="Pippel M."/>
            <person name="Attardo G.M."/>
            <person name="Benoit J.B."/>
            <person name="Bornberg-Bauer E."/>
            <person name="Tobe S.S."/>
        </authorList>
    </citation>
    <scope>NUCLEOTIDE SEQUENCE</scope>
    <source>
        <strain evidence="16">Stay&amp;Tobe</strain>
    </source>
</reference>
<dbReference type="GO" id="GO:0005737">
    <property type="term" value="C:cytoplasm"/>
    <property type="evidence" value="ECO:0007669"/>
    <property type="project" value="TreeGrafter"/>
</dbReference>
<evidence type="ECO:0008006" key="18">
    <source>
        <dbReference type="Google" id="ProtNLM"/>
    </source>
</evidence>
<dbReference type="PROSITE" id="PS50002">
    <property type="entry name" value="SH3"/>
    <property type="match status" value="1"/>
</dbReference>
<protein>
    <recommendedName>
        <fullName evidence="18">Protein vav</fullName>
    </recommendedName>
</protein>
<name>A0AAD8ANH7_DIPPU</name>
<proteinExistence type="predicted"/>
<dbReference type="SUPFAM" id="SSF50729">
    <property type="entry name" value="PH domain-like"/>
    <property type="match status" value="1"/>
</dbReference>
<evidence type="ECO:0000256" key="5">
    <source>
        <dbReference type="ARBA" id="ARBA00022737"/>
    </source>
</evidence>
<dbReference type="GO" id="GO:0048468">
    <property type="term" value="P:cell development"/>
    <property type="evidence" value="ECO:0007669"/>
    <property type="project" value="UniProtKB-ARBA"/>
</dbReference>
<evidence type="ECO:0000259" key="13">
    <source>
        <dbReference type="PROSITE" id="PS50003"/>
    </source>
</evidence>
<dbReference type="SUPFAM" id="SSF50044">
    <property type="entry name" value="SH3-domain"/>
    <property type="match status" value="1"/>
</dbReference>
<dbReference type="PROSITE" id="PS50001">
    <property type="entry name" value="SH2"/>
    <property type="match status" value="1"/>
</dbReference>
<accession>A0AAD8ANH7</accession>
<dbReference type="InterPro" id="IPR000980">
    <property type="entry name" value="SH2"/>
</dbReference>
<dbReference type="Gene3D" id="2.30.30.40">
    <property type="entry name" value="SH3 Domains"/>
    <property type="match status" value="1"/>
</dbReference>
<dbReference type="Pfam" id="PF22697">
    <property type="entry name" value="SOS1_NGEF_PH"/>
    <property type="match status" value="1"/>
</dbReference>
<feature type="region of interest" description="Disordered" evidence="10">
    <location>
        <begin position="351"/>
        <end position="378"/>
    </location>
</feature>
<evidence type="ECO:0000256" key="3">
    <source>
        <dbReference type="ARBA" id="ARBA00022658"/>
    </source>
</evidence>
<dbReference type="Gene3D" id="2.30.29.30">
    <property type="entry name" value="Pleckstrin-homology domain (PH domain)/Phosphotyrosine-binding domain (PTB)"/>
    <property type="match status" value="1"/>
</dbReference>
<feature type="domain" description="PH" evidence="13">
    <location>
        <begin position="187"/>
        <end position="292"/>
    </location>
</feature>
<evidence type="ECO:0000259" key="11">
    <source>
        <dbReference type="PROSITE" id="PS50001"/>
    </source>
</evidence>
<dbReference type="Gene3D" id="3.30.505.10">
    <property type="entry name" value="SH2 domain"/>
    <property type="match status" value="1"/>
</dbReference>
<dbReference type="SUPFAM" id="SSF48065">
    <property type="entry name" value="DBL homology domain (DH-domain)"/>
    <property type="match status" value="1"/>
</dbReference>
<dbReference type="SMART" id="SM00109">
    <property type="entry name" value="C1"/>
    <property type="match status" value="1"/>
</dbReference>
<dbReference type="InterPro" id="IPR036860">
    <property type="entry name" value="SH2_dom_sf"/>
</dbReference>